<evidence type="ECO:0000313" key="3">
    <source>
        <dbReference type="Proteomes" id="UP001459277"/>
    </source>
</evidence>
<keyword evidence="3" id="KW-1185">Reference proteome</keyword>
<reference evidence="2 3" key="1">
    <citation type="submission" date="2024-01" db="EMBL/GenBank/DDBJ databases">
        <title>A telomere-to-telomere, gap-free genome of sweet tea (Lithocarpus litseifolius).</title>
        <authorList>
            <person name="Zhou J."/>
        </authorList>
    </citation>
    <scope>NUCLEOTIDE SEQUENCE [LARGE SCALE GENOMIC DNA]</scope>
    <source>
        <strain evidence="2">Zhou-2022a</strain>
        <tissue evidence="2">Leaf</tissue>
    </source>
</reference>
<feature type="region of interest" description="Disordered" evidence="1">
    <location>
        <begin position="66"/>
        <end position="100"/>
    </location>
</feature>
<protein>
    <submittedName>
        <fullName evidence="2">Uncharacterized protein</fullName>
    </submittedName>
</protein>
<name>A0AAW2DJW4_9ROSI</name>
<accession>A0AAW2DJW4</accession>
<evidence type="ECO:0000313" key="2">
    <source>
        <dbReference type="EMBL" id="KAL0010469.1"/>
    </source>
</evidence>
<evidence type="ECO:0000256" key="1">
    <source>
        <dbReference type="SAM" id="MobiDB-lite"/>
    </source>
</evidence>
<proteinExistence type="predicted"/>
<dbReference type="Proteomes" id="UP001459277">
    <property type="component" value="Unassembled WGS sequence"/>
</dbReference>
<gene>
    <name evidence="2" type="ORF">SO802_005577</name>
</gene>
<dbReference type="EMBL" id="JAZDWU010000002">
    <property type="protein sequence ID" value="KAL0010469.1"/>
    <property type="molecule type" value="Genomic_DNA"/>
</dbReference>
<sequence>MRIQRRKLHISQNRYAPKRKGEPRNKTIEKGTSVCRGWWIGKKSEKKVRLCHHQITVSSTGILPWPDLDHRNSKHRKKPLGSTTRIVGTGTEKEAEEEGR</sequence>
<organism evidence="2 3">
    <name type="scientific">Lithocarpus litseifolius</name>
    <dbReference type="NCBI Taxonomy" id="425828"/>
    <lineage>
        <taxon>Eukaryota</taxon>
        <taxon>Viridiplantae</taxon>
        <taxon>Streptophyta</taxon>
        <taxon>Embryophyta</taxon>
        <taxon>Tracheophyta</taxon>
        <taxon>Spermatophyta</taxon>
        <taxon>Magnoliopsida</taxon>
        <taxon>eudicotyledons</taxon>
        <taxon>Gunneridae</taxon>
        <taxon>Pentapetalae</taxon>
        <taxon>rosids</taxon>
        <taxon>fabids</taxon>
        <taxon>Fagales</taxon>
        <taxon>Fagaceae</taxon>
        <taxon>Lithocarpus</taxon>
    </lineage>
</organism>
<dbReference type="AlphaFoldDB" id="A0AAW2DJW4"/>
<feature type="region of interest" description="Disordered" evidence="1">
    <location>
        <begin position="1"/>
        <end position="26"/>
    </location>
</feature>
<comment type="caution">
    <text evidence="2">The sequence shown here is derived from an EMBL/GenBank/DDBJ whole genome shotgun (WGS) entry which is preliminary data.</text>
</comment>